<dbReference type="Proteomes" id="UP001549047">
    <property type="component" value="Unassembled WGS sequence"/>
</dbReference>
<comment type="caution">
    <text evidence="2">The sequence shown here is derived from an EMBL/GenBank/DDBJ whole genome shotgun (WGS) entry which is preliminary data.</text>
</comment>
<dbReference type="Pfam" id="PF18013">
    <property type="entry name" value="Phage_lysozyme2"/>
    <property type="match status" value="1"/>
</dbReference>
<sequence>MPDINPKVFAEHCVTVACLYGASAHYVMAVAKLRSQLKDDVTDGKVGPYAWTQAEWDANPDRQNPALGSVYPTDRISKWRAQVSVFTLMTVRQFTALQLKLGQNPSALQLYQAQWPEEGDALVGSLQKACDDTRQAILNALDNQFPDPAQAASQVIDDPKLPLSQQAAPPVTLTTRLQRNQWIAYHAAIGAGLSDPAARALVANFSGEALHLPADKHFDRKHDARGIAQWDPTRSDAIKEHFGRYPNEMSVEDQTRAAIWEIQTNDAYKETRDALFTPDKTVEEMIKVLVNNYERPRDKAKAIADRIQFLPGLAQVLQAAKELPGSP</sequence>
<dbReference type="Gene3D" id="1.10.530.10">
    <property type="match status" value="1"/>
</dbReference>
<evidence type="ECO:0000313" key="2">
    <source>
        <dbReference type="EMBL" id="MET3613356.1"/>
    </source>
</evidence>
<reference evidence="2 3" key="1">
    <citation type="submission" date="2024-06" db="EMBL/GenBank/DDBJ databases">
        <title>Genomic Encyclopedia of Type Strains, Phase IV (KMG-IV): sequencing the most valuable type-strain genomes for metagenomic binning, comparative biology and taxonomic classification.</title>
        <authorList>
            <person name="Goeker M."/>
        </authorList>
    </citation>
    <scope>NUCLEOTIDE SEQUENCE [LARGE SCALE GENOMIC DNA]</scope>
    <source>
        <strain evidence="2 3">DSM 29780</strain>
    </source>
</reference>
<dbReference type="InterPro" id="IPR041219">
    <property type="entry name" value="Phage_lysozyme2"/>
</dbReference>
<dbReference type="RefSeq" id="WP_354555833.1">
    <property type="nucleotide sequence ID" value="NZ_JBEPMB010000001.1"/>
</dbReference>
<dbReference type="EMBL" id="JBEPMB010000001">
    <property type="protein sequence ID" value="MET3613356.1"/>
    <property type="molecule type" value="Genomic_DNA"/>
</dbReference>
<name>A0ABV2IXY3_9HYPH</name>
<keyword evidence="3" id="KW-1185">Reference proteome</keyword>
<proteinExistence type="predicted"/>
<evidence type="ECO:0000313" key="3">
    <source>
        <dbReference type="Proteomes" id="UP001549047"/>
    </source>
</evidence>
<feature type="domain" description="Phage tail lysozyme" evidence="1">
    <location>
        <begin position="180"/>
        <end position="307"/>
    </location>
</feature>
<accession>A0ABV2IXY3</accession>
<gene>
    <name evidence="2" type="ORF">ABID16_001661</name>
</gene>
<evidence type="ECO:0000259" key="1">
    <source>
        <dbReference type="Pfam" id="PF18013"/>
    </source>
</evidence>
<organism evidence="2 3">
    <name type="scientific">Rhizobium aquaticum</name>
    <dbReference type="NCBI Taxonomy" id="1549636"/>
    <lineage>
        <taxon>Bacteria</taxon>
        <taxon>Pseudomonadati</taxon>
        <taxon>Pseudomonadota</taxon>
        <taxon>Alphaproteobacteria</taxon>
        <taxon>Hyphomicrobiales</taxon>
        <taxon>Rhizobiaceae</taxon>
        <taxon>Rhizobium/Agrobacterium group</taxon>
        <taxon>Rhizobium</taxon>
    </lineage>
</organism>
<protein>
    <recommendedName>
        <fullName evidence="1">Phage tail lysozyme domain-containing protein</fullName>
    </recommendedName>
</protein>